<evidence type="ECO:0000313" key="3">
    <source>
        <dbReference type="Proteomes" id="UP000541444"/>
    </source>
</evidence>
<keyword evidence="3" id="KW-1185">Reference proteome</keyword>
<gene>
    <name evidence="2" type="ORF">GIB67_019959</name>
</gene>
<evidence type="ECO:0000313" key="2">
    <source>
        <dbReference type="EMBL" id="KAF6155433.1"/>
    </source>
</evidence>
<protein>
    <submittedName>
        <fullName evidence="2">Uncharacterized protein</fullName>
    </submittedName>
</protein>
<feature type="region of interest" description="Disordered" evidence="1">
    <location>
        <begin position="1"/>
        <end position="49"/>
    </location>
</feature>
<proteinExistence type="predicted"/>
<accession>A0A7J7MKM2</accession>
<organism evidence="2 3">
    <name type="scientific">Kingdonia uniflora</name>
    <dbReference type="NCBI Taxonomy" id="39325"/>
    <lineage>
        <taxon>Eukaryota</taxon>
        <taxon>Viridiplantae</taxon>
        <taxon>Streptophyta</taxon>
        <taxon>Embryophyta</taxon>
        <taxon>Tracheophyta</taxon>
        <taxon>Spermatophyta</taxon>
        <taxon>Magnoliopsida</taxon>
        <taxon>Ranunculales</taxon>
        <taxon>Circaeasteraceae</taxon>
        <taxon>Kingdonia</taxon>
    </lineage>
</organism>
<reference evidence="2 3" key="1">
    <citation type="journal article" date="2020" name="IScience">
        <title>Genome Sequencing of the Endangered Kingdonia uniflora (Circaeasteraceae, Ranunculales) Reveals Potential Mechanisms of Evolutionary Specialization.</title>
        <authorList>
            <person name="Sun Y."/>
            <person name="Deng T."/>
            <person name="Zhang A."/>
            <person name="Moore M.J."/>
            <person name="Landis J.B."/>
            <person name="Lin N."/>
            <person name="Zhang H."/>
            <person name="Zhang X."/>
            <person name="Huang J."/>
            <person name="Zhang X."/>
            <person name="Sun H."/>
            <person name="Wang H."/>
        </authorList>
    </citation>
    <scope>NUCLEOTIDE SEQUENCE [LARGE SCALE GENOMIC DNA]</scope>
    <source>
        <strain evidence="2">TB1705</strain>
        <tissue evidence="2">Leaf</tissue>
    </source>
</reference>
<feature type="compositionally biased region" description="Polar residues" evidence="1">
    <location>
        <begin position="1"/>
        <end position="14"/>
    </location>
</feature>
<name>A0A7J7MKM2_9MAGN</name>
<feature type="compositionally biased region" description="Low complexity" evidence="1">
    <location>
        <begin position="23"/>
        <end position="34"/>
    </location>
</feature>
<sequence length="84" mass="9199">MNQQNRIFSSNGTDSDFFEGDQSYLSSSSGTESEVSFDENEDDERQEDANLVGEAGSFDLLQASFGALTKKLHKAAIMGKIQIL</sequence>
<dbReference type="AlphaFoldDB" id="A0A7J7MKM2"/>
<feature type="compositionally biased region" description="Acidic residues" evidence="1">
    <location>
        <begin position="35"/>
        <end position="46"/>
    </location>
</feature>
<comment type="caution">
    <text evidence="2">The sequence shown here is derived from an EMBL/GenBank/DDBJ whole genome shotgun (WGS) entry which is preliminary data.</text>
</comment>
<dbReference type="Proteomes" id="UP000541444">
    <property type="component" value="Unassembled WGS sequence"/>
</dbReference>
<dbReference type="EMBL" id="JACGCM010001428">
    <property type="protein sequence ID" value="KAF6155433.1"/>
    <property type="molecule type" value="Genomic_DNA"/>
</dbReference>
<evidence type="ECO:0000256" key="1">
    <source>
        <dbReference type="SAM" id="MobiDB-lite"/>
    </source>
</evidence>